<reference evidence="1" key="2">
    <citation type="submission" date="2020-09" db="EMBL/GenBank/DDBJ databases">
        <authorList>
            <person name="Sun Q."/>
            <person name="Kim S."/>
        </authorList>
    </citation>
    <scope>NUCLEOTIDE SEQUENCE</scope>
    <source>
        <strain evidence="1">KCTC 23077</strain>
    </source>
</reference>
<comment type="caution">
    <text evidence="1">The sequence shown here is derived from an EMBL/GenBank/DDBJ whole genome shotgun (WGS) entry which is preliminary data.</text>
</comment>
<name>A0A918SVZ0_9GAMM</name>
<protein>
    <submittedName>
        <fullName evidence="1">Uncharacterized protein</fullName>
    </submittedName>
</protein>
<evidence type="ECO:0000313" key="2">
    <source>
        <dbReference type="Proteomes" id="UP000646426"/>
    </source>
</evidence>
<gene>
    <name evidence="1" type="ORF">GCM10007067_08330</name>
</gene>
<reference evidence="1" key="1">
    <citation type="journal article" date="2014" name="Int. J. Syst. Evol. Microbiol.">
        <title>Complete genome sequence of Corynebacterium casei LMG S-19264T (=DSM 44701T), isolated from a smear-ripened cheese.</title>
        <authorList>
            <consortium name="US DOE Joint Genome Institute (JGI-PGF)"/>
            <person name="Walter F."/>
            <person name="Albersmeier A."/>
            <person name="Kalinowski J."/>
            <person name="Ruckert C."/>
        </authorList>
    </citation>
    <scope>NUCLEOTIDE SEQUENCE</scope>
    <source>
        <strain evidence="1">KCTC 23077</strain>
    </source>
</reference>
<accession>A0A918SVZ0</accession>
<dbReference type="AlphaFoldDB" id="A0A918SVZ0"/>
<dbReference type="RefSeq" id="WP_189453598.1">
    <property type="nucleotide sequence ID" value="NZ_BMYD01000001.1"/>
</dbReference>
<dbReference type="EMBL" id="BMYD01000001">
    <property type="protein sequence ID" value="GHA73800.1"/>
    <property type="molecule type" value="Genomic_DNA"/>
</dbReference>
<keyword evidence="2" id="KW-1185">Reference proteome</keyword>
<sequence>MSPSTPRFFRDRDGRVVIGQLPNVPLIGWLVLRVAAWLIPPGHAERLCDAFADGFMFTWAYLELARGDSPFRRVLGAVVLAWFGFKIWSGTAP</sequence>
<organism evidence="1 2">
    <name type="scientific">Cognatilysobacter bugurensis</name>
    <dbReference type="NCBI Taxonomy" id="543356"/>
    <lineage>
        <taxon>Bacteria</taxon>
        <taxon>Pseudomonadati</taxon>
        <taxon>Pseudomonadota</taxon>
        <taxon>Gammaproteobacteria</taxon>
        <taxon>Lysobacterales</taxon>
        <taxon>Lysobacteraceae</taxon>
        <taxon>Cognatilysobacter</taxon>
    </lineage>
</organism>
<evidence type="ECO:0000313" key="1">
    <source>
        <dbReference type="EMBL" id="GHA73800.1"/>
    </source>
</evidence>
<dbReference type="Proteomes" id="UP000646426">
    <property type="component" value="Unassembled WGS sequence"/>
</dbReference>
<proteinExistence type="predicted"/>